<name>A0ABX7XFS5_9FLAO</name>
<feature type="domain" description="Uncharacterized protein YyaB-like PH" evidence="2">
    <location>
        <begin position="54"/>
        <end position="130"/>
    </location>
</feature>
<keyword evidence="1" id="KW-0812">Transmembrane</keyword>
<reference evidence="3 4" key="1">
    <citation type="journal article" date="2021" name="Int. J. Syst. Evol. Microbiol.">
        <title>Faecalibacter bovis sp. nov., isolated from cow faeces.</title>
        <authorList>
            <person name="Li F."/>
            <person name="Zhao W."/>
            <person name="Hong Q."/>
            <person name="Shao Q."/>
            <person name="Song J."/>
            <person name="Yang S."/>
        </authorList>
    </citation>
    <scope>NUCLEOTIDE SEQUENCE [LARGE SCALE GENOMIC DNA]</scope>
    <source>
        <strain evidence="3 4">ZY171143</strain>
    </source>
</reference>
<evidence type="ECO:0000259" key="2">
    <source>
        <dbReference type="Pfam" id="PF06713"/>
    </source>
</evidence>
<protein>
    <submittedName>
        <fullName evidence="3">PH domain-containing protein</fullName>
    </submittedName>
</protein>
<dbReference type="RefSeq" id="WP_230477595.1">
    <property type="nucleotide sequence ID" value="NZ_CP072842.1"/>
</dbReference>
<dbReference type="EMBL" id="CP072842">
    <property type="protein sequence ID" value="QTV06811.1"/>
    <property type="molecule type" value="Genomic_DNA"/>
</dbReference>
<organism evidence="3 4">
    <name type="scientific">Faecalibacter bovis</name>
    <dbReference type="NCBI Taxonomy" id="2898187"/>
    <lineage>
        <taxon>Bacteria</taxon>
        <taxon>Pseudomonadati</taxon>
        <taxon>Bacteroidota</taxon>
        <taxon>Flavobacteriia</taxon>
        <taxon>Flavobacteriales</taxon>
        <taxon>Weeksellaceae</taxon>
        <taxon>Faecalibacter</taxon>
    </lineage>
</organism>
<keyword evidence="1" id="KW-0472">Membrane</keyword>
<dbReference type="Proteomes" id="UP000672011">
    <property type="component" value="Chromosome"/>
</dbReference>
<feature type="transmembrane region" description="Helical" evidence="1">
    <location>
        <begin position="9"/>
        <end position="29"/>
    </location>
</feature>
<dbReference type="InterPro" id="IPR009589">
    <property type="entry name" value="PH_YyaB-like"/>
</dbReference>
<evidence type="ECO:0000256" key="1">
    <source>
        <dbReference type="SAM" id="Phobius"/>
    </source>
</evidence>
<feature type="transmembrane region" description="Helical" evidence="1">
    <location>
        <begin position="35"/>
        <end position="58"/>
    </location>
</feature>
<dbReference type="Pfam" id="PF06713">
    <property type="entry name" value="bPH_4"/>
    <property type="match status" value="1"/>
</dbReference>
<evidence type="ECO:0000313" key="3">
    <source>
        <dbReference type="EMBL" id="QTV06811.1"/>
    </source>
</evidence>
<sequence length="136" mass="15884">MIIKYPSKIGIELVVLFLFVLLPVFYFLITDFKIAGFLVVVFLILFFIYLFTNTYYLINKNSNQLLVKSGILVKITIDIDKIRKIKPSKSLISSPALSLDRIEIFFNTYDSVLISPKNREDFIRQLKHINPTIEFE</sequence>
<keyword evidence="4" id="KW-1185">Reference proteome</keyword>
<gene>
    <name evidence="3" type="ORF">J9309_05710</name>
</gene>
<keyword evidence="1" id="KW-1133">Transmembrane helix</keyword>
<accession>A0ABX7XFS5</accession>
<reference evidence="4" key="2">
    <citation type="submission" date="2021-04" db="EMBL/GenBank/DDBJ databases">
        <title>Taxonomy of Flavobacteriaceae bacterium ZY171143.</title>
        <authorList>
            <person name="Li F."/>
        </authorList>
    </citation>
    <scope>NUCLEOTIDE SEQUENCE [LARGE SCALE GENOMIC DNA]</scope>
    <source>
        <strain evidence="4">ZY171143</strain>
    </source>
</reference>
<evidence type="ECO:0000313" key="4">
    <source>
        <dbReference type="Proteomes" id="UP000672011"/>
    </source>
</evidence>
<proteinExistence type="predicted"/>